<evidence type="ECO:0008006" key="3">
    <source>
        <dbReference type="Google" id="ProtNLM"/>
    </source>
</evidence>
<dbReference type="Proteomes" id="UP000244898">
    <property type="component" value="Unassembled WGS sequence"/>
</dbReference>
<keyword evidence="2" id="KW-1185">Reference proteome</keyword>
<dbReference type="RefSeq" id="WP_108788353.1">
    <property type="nucleotide sequence ID" value="NZ_ONZG01000006.1"/>
</dbReference>
<evidence type="ECO:0000313" key="1">
    <source>
        <dbReference type="EMBL" id="SPJ29200.1"/>
    </source>
</evidence>
<dbReference type="EMBL" id="ONZG01000006">
    <property type="protein sequence ID" value="SPJ29200.1"/>
    <property type="molecule type" value="Genomic_DNA"/>
</dbReference>
<evidence type="ECO:0000313" key="2">
    <source>
        <dbReference type="Proteomes" id="UP000244898"/>
    </source>
</evidence>
<name>A0A2R8C9S9_9RHOB</name>
<sequence length="212" mass="24109">MNLSRSYEKSTSLLTLLYASLFARFSKSETEACDRPTNGSLTKRLMQTFDEKATEARHPISPDCRNLDLVIMTSENFDFRAQATTLHPYARSISYCMDPAQAWMRVDQLEEEMTVFFIDIDTFEETVNVVEKLLSLRQKKPSLSIVILSRTFARNDFSIVRQAIADCSLKLPTTTMTLGLSIGAARSNARARQYTTFEDFTNASHMDTNQLT</sequence>
<organism evidence="1 2">
    <name type="scientific">Falsiruegeria mediterranea M17</name>
    <dbReference type="NCBI Taxonomy" id="1200281"/>
    <lineage>
        <taxon>Bacteria</taxon>
        <taxon>Pseudomonadati</taxon>
        <taxon>Pseudomonadota</taxon>
        <taxon>Alphaproteobacteria</taxon>
        <taxon>Rhodobacterales</taxon>
        <taxon>Roseobacteraceae</taxon>
        <taxon>Falsiruegeria</taxon>
    </lineage>
</organism>
<proteinExistence type="predicted"/>
<protein>
    <recommendedName>
        <fullName evidence="3">Response regulatory domain-containing protein</fullName>
    </recommendedName>
</protein>
<dbReference type="AlphaFoldDB" id="A0A2R8C9S9"/>
<gene>
    <name evidence="1" type="ORF">TRM7615_02713</name>
</gene>
<reference evidence="2" key="1">
    <citation type="submission" date="2018-03" db="EMBL/GenBank/DDBJ databases">
        <authorList>
            <person name="Rodrigo-Torres L."/>
            <person name="Arahal R. D."/>
            <person name="Lucena T."/>
        </authorList>
    </citation>
    <scope>NUCLEOTIDE SEQUENCE [LARGE SCALE GENOMIC DNA]</scope>
    <source>
        <strain evidence="2">CECT 7615</strain>
    </source>
</reference>
<accession>A0A2R8C9S9</accession>